<gene>
    <name evidence="3" type="ORF">NOCA250011</name>
</gene>
<protein>
    <submittedName>
        <fullName evidence="3">NADP oxidoreductase coenzyme F420-dependent</fullName>
    </submittedName>
</protein>
<dbReference type="InterPro" id="IPR036291">
    <property type="entry name" value="NAD(P)-bd_dom_sf"/>
</dbReference>
<name>A0A2P2C8P4_9ZZZZ</name>
<feature type="domain" description="Pyrroline-5-carboxylate reductase catalytic N-terminal" evidence="2">
    <location>
        <begin position="4"/>
        <end position="92"/>
    </location>
</feature>
<evidence type="ECO:0000256" key="1">
    <source>
        <dbReference type="ARBA" id="ARBA00023002"/>
    </source>
</evidence>
<dbReference type="InterPro" id="IPR028939">
    <property type="entry name" value="P5C_Rdtase_cat_N"/>
</dbReference>
<dbReference type="SUPFAM" id="SSF51735">
    <property type="entry name" value="NAD(P)-binding Rossmann-fold domains"/>
    <property type="match status" value="1"/>
</dbReference>
<accession>A0A2P2C8P4</accession>
<dbReference type="AlphaFoldDB" id="A0A2P2C8P4"/>
<organism evidence="3">
    <name type="scientific">metagenome</name>
    <dbReference type="NCBI Taxonomy" id="256318"/>
    <lineage>
        <taxon>unclassified sequences</taxon>
        <taxon>metagenomes</taxon>
    </lineage>
</organism>
<evidence type="ECO:0000259" key="2">
    <source>
        <dbReference type="Pfam" id="PF03807"/>
    </source>
</evidence>
<dbReference type="InterPro" id="IPR051267">
    <property type="entry name" value="STEAP_metalloreductase"/>
</dbReference>
<evidence type="ECO:0000313" key="3">
    <source>
        <dbReference type="EMBL" id="CUR58350.1"/>
    </source>
</evidence>
<dbReference type="PANTHER" id="PTHR14239">
    <property type="entry name" value="DUDULIN-RELATED"/>
    <property type="match status" value="1"/>
</dbReference>
<proteinExistence type="predicted"/>
<sequence length="231" mass="24907">MTTLGLIGAGDIGSAVARLAVPAGYQVVLSNSRGPATLVDLVTELGDPARAGTPCEAAAAGDIVIVTIPFLNYRQVPIEPLRGKVVIDTNNYYSFRDGDFPELDDDSTTSSELLAAHLPESRVVKALNNVYSEFLSDLARPHGDSERSAMPIAGDDVEAKAEVSRLLDAIGWDTVDVGPLCEGWRFQRGTSAYAGPYVEGDPDAWPPTRSRRASVDVVRQRLSEAKRYRDM</sequence>
<dbReference type="EMBL" id="CZKA01000045">
    <property type="protein sequence ID" value="CUR58350.1"/>
    <property type="molecule type" value="Genomic_DNA"/>
</dbReference>
<reference evidence="3" key="1">
    <citation type="submission" date="2015-08" db="EMBL/GenBank/DDBJ databases">
        <authorList>
            <person name="Babu N.S."/>
            <person name="Beckwith C.J."/>
            <person name="Beseler K.G."/>
            <person name="Brison A."/>
            <person name="Carone J.V."/>
            <person name="Caskin T.P."/>
            <person name="Diamond M."/>
            <person name="Durham M.E."/>
            <person name="Foxe J.M."/>
            <person name="Go M."/>
            <person name="Henderson B.A."/>
            <person name="Jones I.B."/>
            <person name="McGettigan J.A."/>
            <person name="Micheletti S.J."/>
            <person name="Nasrallah M.E."/>
            <person name="Ortiz D."/>
            <person name="Piller C.R."/>
            <person name="Privatt S.R."/>
            <person name="Schneider S.L."/>
            <person name="Sharp S."/>
            <person name="Smith T.C."/>
            <person name="Stanton J.D."/>
            <person name="Ullery H.E."/>
            <person name="Wilson R.J."/>
            <person name="Serrano M.G."/>
            <person name="Buck G."/>
            <person name="Lee V."/>
            <person name="Wang Y."/>
            <person name="Carvalho R."/>
            <person name="Voegtly L."/>
            <person name="Shi R."/>
            <person name="Duckworth R."/>
            <person name="Johnson A."/>
            <person name="Loviza R."/>
            <person name="Walstead R."/>
            <person name="Shah Z."/>
            <person name="Kiflezghi M."/>
            <person name="Wade K."/>
            <person name="Ball S.L."/>
            <person name="Bradley K.W."/>
            <person name="Asai D.J."/>
            <person name="Bowman C.A."/>
            <person name="Russell D.A."/>
            <person name="Pope W.H."/>
            <person name="Jacobs-Sera D."/>
            <person name="Hendrix R.W."/>
            <person name="Hatfull G.F."/>
        </authorList>
    </citation>
    <scope>NUCLEOTIDE SEQUENCE</scope>
</reference>
<dbReference type="Gene3D" id="3.40.50.720">
    <property type="entry name" value="NAD(P)-binding Rossmann-like Domain"/>
    <property type="match status" value="1"/>
</dbReference>
<dbReference type="Pfam" id="PF03807">
    <property type="entry name" value="F420_oxidored"/>
    <property type="match status" value="1"/>
</dbReference>
<keyword evidence="1" id="KW-0560">Oxidoreductase</keyword>
<dbReference type="GO" id="GO:0016491">
    <property type="term" value="F:oxidoreductase activity"/>
    <property type="evidence" value="ECO:0007669"/>
    <property type="project" value="UniProtKB-KW"/>
</dbReference>
<dbReference type="PANTHER" id="PTHR14239:SF10">
    <property type="entry name" value="REDUCTASE"/>
    <property type="match status" value="1"/>
</dbReference>